<comment type="caution">
    <text evidence="1">The sequence shown here is derived from an EMBL/GenBank/DDBJ whole genome shotgun (WGS) entry which is preliminary data.</text>
</comment>
<dbReference type="Proteomes" id="UP000588098">
    <property type="component" value="Unassembled WGS sequence"/>
</dbReference>
<keyword evidence="2" id="KW-1185">Reference proteome</keyword>
<dbReference type="AlphaFoldDB" id="A0A7W9QEZ8"/>
<gene>
    <name evidence="1" type="ORF">FHS42_005875</name>
</gene>
<sequence length="36" mass="4176">MNRHQRPVRLPCIDAIPVIRTDFTDSAGWARLLQDL</sequence>
<proteinExistence type="predicted"/>
<accession>A0A7W9QEZ8</accession>
<evidence type="ECO:0000313" key="2">
    <source>
        <dbReference type="Proteomes" id="UP000588098"/>
    </source>
</evidence>
<evidence type="ECO:0000313" key="1">
    <source>
        <dbReference type="EMBL" id="MBB5938784.1"/>
    </source>
</evidence>
<organism evidence="1 2">
    <name type="scientific">Streptomyces zagrosensis</name>
    <dbReference type="NCBI Taxonomy" id="1042984"/>
    <lineage>
        <taxon>Bacteria</taxon>
        <taxon>Bacillati</taxon>
        <taxon>Actinomycetota</taxon>
        <taxon>Actinomycetes</taxon>
        <taxon>Kitasatosporales</taxon>
        <taxon>Streptomycetaceae</taxon>
        <taxon>Streptomyces</taxon>
    </lineage>
</organism>
<dbReference type="EMBL" id="JACHJL010000018">
    <property type="protein sequence ID" value="MBB5938784.1"/>
    <property type="molecule type" value="Genomic_DNA"/>
</dbReference>
<reference evidence="1 2" key="1">
    <citation type="submission" date="2020-08" db="EMBL/GenBank/DDBJ databases">
        <title>Genomic Encyclopedia of Type Strains, Phase III (KMG-III): the genomes of soil and plant-associated and newly described type strains.</title>
        <authorList>
            <person name="Whitman W."/>
        </authorList>
    </citation>
    <scope>NUCLEOTIDE SEQUENCE [LARGE SCALE GENOMIC DNA]</scope>
    <source>
        <strain evidence="1 2">CECT 8305</strain>
    </source>
</reference>
<protein>
    <submittedName>
        <fullName evidence="1">Uncharacterized protein</fullName>
    </submittedName>
</protein>
<name>A0A7W9QEZ8_9ACTN</name>